<keyword evidence="7" id="KW-1185">Reference proteome</keyword>
<dbReference type="Pfam" id="PF13458">
    <property type="entry name" value="Peripla_BP_6"/>
    <property type="match status" value="1"/>
</dbReference>
<dbReference type="RefSeq" id="WP_176758496.1">
    <property type="nucleotide sequence ID" value="NZ_FNCE01000002.1"/>
</dbReference>
<evidence type="ECO:0000259" key="5">
    <source>
        <dbReference type="Pfam" id="PF13458"/>
    </source>
</evidence>
<feature type="chain" id="PRO_5011775487" evidence="4">
    <location>
        <begin position="28"/>
        <end position="394"/>
    </location>
</feature>
<evidence type="ECO:0000313" key="6">
    <source>
        <dbReference type="EMBL" id="SDF72265.1"/>
    </source>
</evidence>
<protein>
    <submittedName>
        <fullName evidence="6">Amino acid/amide ABC transporter substrate-binding protein, HAAT family</fullName>
    </submittedName>
</protein>
<keyword evidence="3" id="KW-0029">Amino-acid transport</keyword>
<dbReference type="InterPro" id="IPR051010">
    <property type="entry name" value="BCAA_transport"/>
</dbReference>
<evidence type="ECO:0000256" key="3">
    <source>
        <dbReference type="ARBA" id="ARBA00022970"/>
    </source>
</evidence>
<evidence type="ECO:0000256" key="2">
    <source>
        <dbReference type="ARBA" id="ARBA00022729"/>
    </source>
</evidence>
<organism evidence="6 7">
    <name type="scientific">Limimonas halophila</name>
    <dbReference type="NCBI Taxonomy" id="1082479"/>
    <lineage>
        <taxon>Bacteria</taxon>
        <taxon>Pseudomonadati</taxon>
        <taxon>Pseudomonadota</taxon>
        <taxon>Alphaproteobacteria</taxon>
        <taxon>Rhodospirillales</taxon>
        <taxon>Rhodovibrionaceae</taxon>
        <taxon>Limimonas</taxon>
    </lineage>
</organism>
<reference evidence="6 7" key="1">
    <citation type="submission" date="2016-10" db="EMBL/GenBank/DDBJ databases">
        <authorList>
            <person name="de Groot N.N."/>
        </authorList>
    </citation>
    <scope>NUCLEOTIDE SEQUENCE [LARGE SCALE GENOMIC DNA]</scope>
    <source>
        <strain evidence="6 7">DSM 25584</strain>
    </source>
</reference>
<dbReference type="EMBL" id="FNCE01000002">
    <property type="protein sequence ID" value="SDF72265.1"/>
    <property type="molecule type" value="Genomic_DNA"/>
</dbReference>
<dbReference type="AlphaFoldDB" id="A0A1G7NDT8"/>
<name>A0A1G7NDT8_9PROT</name>
<accession>A0A1G7NDT8</accession>
<evidence type="ECO:0000256" key="4">
    <source>
        <dbReference type="SAM" id="SignalP"/>
    </source>
</evidence>
<dbReference type="InterPro" id="IPR028081">
    <property type="entry name" value="Leu-bd"/>
</dbReference>
<dbReference type="GO" id="GO:0006865">
    <property type="term" value="P:amino acid transport"/>
    <property type="evidence" value="ECO:0007669"/>
    <property type="project" value="UniProtKB-KW"/>
</dbReference>
<keyword evidence="3" id="KW-0813">Transport</keyword>
<dbReference type="InterPro" id="IPR028082">
    <property type="entry name" value="Peripla_BP_I"/>
</dbReference>
<evidence type="ECO:0000313" key="7">
    <source>
        <dbReference type="Proteomes" id="UP000199415"/>
    </source>
</evidence>
<dbReference type="STRING" id="1082479.SAMN05216241_102132"/>
<sequence length="394" mass="42228">MKNGKTLTGTAIATVMAAAFAATPASAEGVTLGQITSLTGTNAVQGKDMKRGMELAVKRVNNGYDVPMEDGAREIGPGLMGGDVNVIVENTESRPASAMDATRKLVNVDDVPVVVGEFSSGISVPTGQFTNANETVQISVGSTSPKLRDIGKYMFNAIGLDDLMGAALARFAVEDSGAKKFGSITPNNPFGTGLEINACKTLKNKFKGDCVSTVRYELNKNDYRPEINQVFAPGPEAGFFTAYGTESKLILRQMHELGKDMPQGWYADYPTMWSTEVSDIPEVAEGIKGLKVGVSGDFYQEQYADAYEEAYGEEPLTAFGGYAYDAAMLAMLAIDEAGSTNPDEIAEALHKVSQDYQGVTGDKAVDENGMQKKESYQRVIYKDGKLQSYEMDGS</sequence>
<gene>
    <name evidence="6" type="ORF">SAMN05216241_102132</name>
</gene>
<keyword evidence="2 4" id="KW-0732">Signal</keyword>
<dbReference type="PANTHER" id="PTHR30483">
    <property type="entry name" value="LEUCINE-SPECIFIC-BINDING PROTEIN"/>
    <property type="match status" value="1"/>
</dbReference>
<proteinExistence type="inferred from homology"/>
<comment type="similarity">
    <text evidence="1">Belongs to the leucine-binding protein family.</text>
</comment>
<dbReference type="SUPFAM" id="SSF53822">
    <property type="entry name" value="Periplasmic binding protein-like I"/>
    <property type="match status" value="1"/>
</dbReference>
<dbReference type="PANTHER" id="PTHR30483:SF6">
    <property type="entry name" value="PERIPLASMIC BINDING PROTEIN OF ABC TRANSPORTER FOR NATURAL AMINO ACIDS"/>
    <property type="match status" value="1"/>
</dbReference>
<feature type="signal peptide" evidence="4">
    <location>
        <begin position="1"/>
        <end position="27"/>
    </location>
</feature>
<evidence type="ECO:0000256" key="1">
    <source>
        <dbReference type="ARBA" id="ARBA00010062"/>
    </source>
</evidence>
<dbReference type="Gene3D" id="3.40.50.2300">
    <property type="match status" value="2"/>
</dbReference>
<dbReference type="Proteomes" id="UP000199415">
    <property type="component" value="Unassembled WGS sequence"/>
</dbReference>
<feature type="domain" description="Leucine-binding protein" evidence="5">
    <location>
        <begin position="30"/>
        <end position="370"/>
    </location>
</feature>